<evidence type="ECO:0000313" key="2">
    <source>
        <dbReference type="Proteomes" id="UP000799429"/>
    </source>
</evidence>
<dbReference type="Proteomes" id="UP000799429">
    <property type="component" value="Unassembled WGS sequence"/>
</dbReference>
<accession>A0A9P4S545</accession>
<comment type="caution">
    <text evidence="1">The sequence shown here is derived from an EMBL/GenBank/DDBJ whole genome shotgun (WGS) entry which is preliminary data.</text>
</comment>
<organism evidence="1 2">
    <name type="scientific">Patellaria atrata CBS 101060</name>
    <dbReference type="NCBI Taxonomy" id="1346257"/>
    <lineage>
        <taxon>Eukaryota</taxon>
        <taxon>Fungi</taxon>
        <taxon>Dikarya</taxon>
        <taxon>Ascomycota</taxon>
        <taxon>Pezizomycotina</taxon>
        <taxon>Dothideomycetes</taxon>
        <taxon>Dothideomycetes incertae sedis</taxon>
        <taxon>Patellariales</taxon>
        <taxon>Patellariaceae</taxon>
        <taxon>Patellaria</taxon>
    </lineage>
</organism>
<keyword evidence="2" id="KW-1185">Reference proteome</keyword>
<evidence type="ECO:0000313" key="1">
    <source>
        <dbReference type="EMBL" id="KAF2835325.1"/>
    </source>
</evidence>
<proteinExistence type="predicted"/>
<protein>
    <submittedName>
        <fullName evidence="1">Uncharacterized protein</fullName>
    </submittedName>
</protein>
<gene>
    <name evidence="1" type="ORF">M501DRAFT_463294</name>
</gene>
<name>A0A9P4S545_9PEZI</name>
<sequence>MATSLPNDLPFKFSASFLLDGGSDVHVCNNPDIFKIERVEPGLTLGMGFGSVLVEAIGSFEVPVDTPYGRDYITMNDAYLCPQFRTSLISQSRAQKRGVFHHARKGIFEDLDGNEISRRYGNSLRSAEAANISPC</sequence>
<dbReference type="EMBL" id="MU006110">
    <property type="protein sequence ID" value="KAF2835325.1"/>
    <property type="molecule type" value="Genomic_DNA"/>
</dbReference>
<dbReference type="OrthoDB" id="3599679at2759"/>
<reference evidence="1" key="1">
    <citation type="journal article" date="2020" name="Stud. Mycol.">
        <title>101 Dothideomycetes genomes: a test case for predicting lifestyles and emergence of pathogens.</title>
        <authorList>
            <person name="Haridas S."/>
            <person name="Albert R."/>
            <person name="Binder M."/>
            <person name="Bloem J."/>
            <person name="Labutti K."/>
            <person name="Salamov A."/>
            <person name="Andreopoulos B."/>
            <person name="Baker S."/>
            <person name="Barry K."/>
            <person name="Bills G."/>
            <person name="Bluhm B."/>
            <person name="Cannon C."/>
            <person name="Castanera R."/>
            <person name="Culley D."/>
            <person name="Daum C."/>
            <person name="Ezra D."/>
            <person name="Gonzalez J."/>
            <person name="Henrissat B."/>
            <person name="Kuo A."/>
            <person name="Liang C."/>
            <person name="Lipzen A."/>
            <person name="Lutzoni F."/>
            <person name="Magnuson J."/>
            <person name="Mondo S."/>
            <person name="Nolan M."/>
            <person name="Ohm R."/>
            <person name="Pangilinan J."/>
            <person name="Park H.-J."/>
            <person name="Ramirez L."/>
            <person name="Alfaro M."/>
            <person name="Sun H."/>
            <person name="Tritt A."/>
            <person name="Yoshinaga Y."/>
            <person name="Zwiers L.-H."/>
            <person name="Turgeon B."/>
            <person name="Goodwin S."/>
            <person name="Spatafora J."/>
            <person name="Crous P."/>
            <person name="Grigoriev I."/>
        </authorList>
    </citation>
    <scope>NUCLEOTIDE SEQUENCE</scope>
    <source>
        <strain evidence="1">CBS 101060</strain>
    </source>
</reference>
<dbReference type="AlphaFoldDB" id="A0A9P4S545"/>